<evidence type="ECO:0000313" key="2">
    <source>
        <dbReference type="EMBL" id="POY70268.1"/>
    </source>
</evidence>
<gene>
    <name evidence="2" type="ORF">BMF94_6854</name>
</gene>
<feature type="compositionally biased region" description="Polar residues" evidence="1">
    <location>
        <begin position="26"/>
        <end position="35"/>
    </location>
</feature>
<feature type="region of interest" description="Disordered" evidence="1">
    <location>
        <begin position="1"/>
        <end position="78"/>
    </location>
</feature>
<dbReference type="OrthoDB" id="17066at2759"/>
<sequence>MARGKGTPRRNRELAETGDDDDFSPVSRSPSNAINSPRRTTSTSATSSPSKLALNRDHTANVAAPVKPARGPLPASAETTYHQRLRQILVDHRKARRAWNELVIRGLIGRTRAVLELWVDVELALKAIEKQKTTTSSNVRAGYLFAQAAKLSEQIAAVEGVFANLSDIVDNMHSVCERVEYLVIEAAKTRGTVFAFREPMWVTWPLARFADGIQSLSTPYIQSLALVRSLLDTLLTFPPLPSSSADALSTDAPVNSAKATPAETNKRPSNEEIQAAMSLLAVQPLLPGKASDWGNEGWEEVMAVEVGGWER</sequence>
<dbReference type="AlphaFoldDB" id="A0A2S5B0F9"/>
<organism evidence="2 3">
    <name type="scientific">Rhodotorula taiwanensis</name>
    <dbReference type="NCBI Taxonomy" id="741276"/>
    <lineage>
        <taxon>Eukaryota</taxon>
        <taxon>Fungi</taxon>
        <taxon>Dikarya</taxon>
        <taxon>Basidiomycota</taxon>
        <taxon>Pucciniomycotina</taxon>
        <taxon>Microbotryomycetes</taxon>
        <taxon>Sporidiobolales</taxon>
        <taxon>Sporidiobolaceae</taxon>
        <taxon>Rhodotorula</taxon>
    </lineage>
</organism>
<evidence type="ECO:0000313" key="3">
    <source>
        <dbReference type="Proteomes" id="UP000237144"/>
    </source>
</evidence>
<keyword evidence="3" id="KW-1185">Reference proteome</keyword>
<dbReference type="Proteomes" id="UP000237144">
    <property type="component" value="Unassembled WGS sequence"/>
</dbReference>
<evidence type="ECO:0000256" key="1">
    <source>
        <dbReference type="SAM" id="MobiDB-lite"/>
    </source>
</evidence>
<protein>
    <submittedName>
        <fullName evidence="2">Uncharacterized protein</fullName>
    </submittedName>
</protein>
<dbReference type="EMBL" id="PJQD01000140">
    <property type="protein sequence ID" value="POY70268.1"/>
    <property type="molecule type" value="Genomic_DNA"/>
</dbReference>
<feature type="compositionally biased region" description="Low complexity" evidence="1">
    <location>
        <begin position="36"/>
        <end position="50"/>
    </location>
</feature>
<feature type="region of interest" description="Disordered" evidence="1">
    <location>
        <begin position="245"/>
        <end position="269"/>
    </location>
</feature>
<proteinExistence type="predicted"/>
<comment type="caution">
    <text evidence="2">The sequence shown here is derived from an EMBL/GenBank/DDBJ whole genome shotgun (WGS) entry which is preliminary data.</text>
</comment>
<name>A0A2S5B0F9_9BASI</name>
<reference evidence="2 3" key="1">
    <citation type="journal article" date="2018" name="Front. Microbiol.">
        <title>Prospects for Fungal Bioremediation of Acidic Radioactive Waste Sites: Characterization and Genome Sequence of Rhodotorula taiwanensis MD1149.</title>
        <authorList>
            <person name="Tkavc R."/>
            <person name="Matrosova V.Y."/>
            <person name="Grichenko O.E."/>
            <person name="Gostincar C."/>
            <person name="Volpe R.P."/>
            <person name="Klimenkova P."/>
            <person name="Gaidamakova E.K."/>
            <person name="Zhou C.E."/>
            <person name="Stewart B.J."/>
            <person name="Lyman M.G."/>
            <person name="Malfatti S.A."/>
            <person name="Rubinfeld B."/>
            <person name="Courtot M."/>
            <person name="Singh J."/>
            <person name="Dalgard C.L."/>
            <person name="Hamilton T."/>
            <person name="Frey K.G."/>
            <person name="Gunde-Cimerman N."/>
            <person name="Dugan L."/>
            <person name="Daly M.J."/>
        </authorList>
    </citation>
    <scope>NUCLEOTIDE SEQUENCE [LARGE SCALE GENOMIC DNA]</scope>
    <source>
        <strain evidence="2 3">MD1149</strain>
    </source>
</reference>
<accession>A0A2S5B0F9</accession>